<accession>A0AAW2W389</accession>
<gene>
    <name evidence="1" type="ORF">Sradi_0291200</name>
</gene>
<reference evidence="1" key="1">
    <citation type="submission" date="2020-06" db="EMBL/GenBank/DDBJ databases">
        <authorList>
            <person name="Li T."/>
            <person name="Hu X."/>
            <person name="Zhang T."/>
            <person name="Song X."/>
            <person name="Zhang H."/>
            <person name="Dai N."/>
            <person name="Sheng W."/>
            <person name="Hou X."/>
            <person name="Wei L."/>
        </authorList>
    </citation>
    <scope>NUCLEOTIDE SEQUENCE</scope>
    <source>
        <strain evidence="1">G02</strain>
        <tissue evidence="1">Leaf</tissue>
    </source>
</reference>
<sequence>MEAVASAISATNRKPCFTAGLTPQDFVSTAIGKYTPLIHSSRNTTVPFSAIPAILRLLQFSAALSLPSFVRTATGRTTTTLSLFMTEDRLRGLMGALL</sequence>
<reference evidence="1" key="2">
    <citation type="journal article" date="2024" name="Plant">
        <title>Genomic evolution and insights into agronomic trait innovations of Sesamum species.</title>
        <authorList>
            <person name="Miao H."/>
            <person name="Wang L."/>
            <person name="Qu L."/>
            <person name="Liu H."/>
            <person name="Sun Y."/>
            <person name="Le M."/>
            <person name="Wang Q."/>
            <person name="Wei S."/>
            <person name="Zheng Y."/>
            <person name="Lin W."/>
            <person name="Duan Y."/>
            <person name="Cao H."/>
            <person name="Xiong S."/>
            <person name="Wang X."/>
            <person name="Wei L."/>
            <person name="Li C."/>
            <person name="Ma Q."/>
            <person name="Ju M."/>
            <person name="Zhao R."/>
            <person name="Li G."/>
            <person name="Mu C."/>
            <person name="Tian Q."/>
            <person name="Mei H."/>
            <person name="Zhang T."/>
            <person name="Gao T."/>
            <person name="Zhang H."/>
        </authorList>
    </citation>
    <scope>NUCLEOTIDE SEQUENCE</scope>
    <source>
        <strain evidence="1">G02</strain>
    </source>
</reference>
<proteinExistence type="predicted"/>
<organism evidence="1">
    <name type="scientific">Sesamum radiatum</name>
    <name type="common">Black benniseed</name>
    <dbReference type="NCBI Taxonomy" id="300843"/>
    <lineage>
        <taxon>Eukaryota</taxon>
        <taxon>Viridiplantae</taxon>
        <taxon>Streptophyta</taxon>
        <taxon>Embryophyta</taxon>
        <taxon>Tracheophyta</taxon>
        <taxon>Spermatophyta</taxon>
        <taxon>Magnoliopsida</taxon>
        <taxon>eudicotyledons</taxon>
        <taxon>Gunneridae</taxon>
        <taxon>Pentapetalae</taxon>
        <taxon>asterids</taxon>
        <taxon>lamiids</taxon>
        <taxon>Lamiales</taxon>
        <taxon>Pedaliaceae</taxon>
        <taxon>Sesamum</taxon>
    </lineage>
</organism>
<comment type="caution">
    <text evidence="1">The sequence shown here is derived from an EMBL/GenBank/DDBJ whole genome shotgun (WGS) entry which is preliminary data.</text>
</comment>
<name>A0AAW2W389_SESRA</name>
<dbReference type="EMBL" id="JACGWJ010000002">
    <property type="protein sequence ID" value="KAL0435833.1"/>
    <property type="molecule type" value="Genomic_DNA"/>
</dbReference>
<evidence type="ECO:0000313" key="1">
    <source>
        <dbReference type="EMBL" id="KAL0435833.1"/>
    </source>
</evidence>
<dbReference type="AlphaFoldDB" id="A0AAW2W389"/>
<protein>
    <submittedName>
        <fullName evidence="1">Uncharacterized protein</fullName>
    </submittedName>
</protein>